<reference evidence="1" key="1">
    <citation type="submission" date="2014-09" db="EMBL/GenBank/DDBJ databases">
        <authorList>
            <person name="Magalhaes I.L.F."/>
            <person name="Oliveira U."/>
            <person name="Santos F.R."/>
            <person name="Vidigal T.H.D.A."/>
            <person name="Brescovit A.D."/>
            <person name="Santos A.J."/>
        </authorList>
    </citation>
    <scope>NUCLEOTIDE SEQUENCE</scope>
    <source>
        <tissue evidence="1">Shoot tissue taken approximately 20 cm above the soil surface</tissue>
    </source>
</reference>
<evidence type="ECO:0000313" key="1">
    <source>
        <dbReference type="EMBL" id="JAD92101.1"/>
    </source>
</evidence>
<dbReference type="EMBL" id="GBRH01205794">
    <property type="protein sequence ID" value="JAD92101.1"/>
    <property type="molecule type" value="Transcribed_RNA"/>
</dbReference>
<reference evidence="1" key="2">
    <citation type="journal article" date="2015" name="Data Brief">
        <title>Shoot transcriptome of the giant reed, Arundo donax.</title>
        <authorList>
            <person name="Barrero R.A."/>
            <person name="Guerrero F.D."/>
            <person name="Moolhuijzen P."/>
            <person name="Goolsby J.A."/>
            <person name="Tidwell J."/>
            <person name="Bellgard S.E."/>
            <person name="Bellgard M.I."/>
        </authorList>
    </citation>
    <scope>NUCLEOTIDE SEQUENCE</scope>
    <source>
        <tissue evidence="1">Shoot tissue taken approximately 20 cm above the soil surface</tissue>
    </source>
</reference>
<protein>
    <submittedName>
        <fullName evidence="1">Cad</fullName>
    </submittedName>
</protein>
<accession>A0A0A9DWG2</accession>
<proteinExistence type="predicted"/>
<sequence>MAEANPPCVGRPSV</sequence>
<organism evidence="1">
    <name type="scientific">Arundo donax</name>
    <name type="common">Giant reed</name>
    <name type="synonym">Donax arundinaceus</name>
    <dbReference type="NCBI Taxonomy" id="35708"/>
    <lineage>
        <taxon>Eukaryota</taxon>
        <taxon>Viridiplantae</taxon>
        <taxon>Streptophyta</taxon>
        <taxon>Embryophyta</taxon>
        <taxon>Tracheophyta</taxon>
        <taxon>Spermatophyta</taxon>
        <taxon>Magnoliopsida</taxon>
        <taxon>Liliopsida</taxon>
        <taxon>Poales</taxon>
        <taxon>Poaceae</taxon>
        <taxon>PACMAD clade</taxon>
        <taxon>Arundinoideae</taxon>
        <taxon>Arundineae</taxon>
        <taxon>Arundo</taxon>
    </lineage>
</organism>
<name>A0A0A9DWG2_ARUDO</name>